<proteinExistence type="predicted"/>
<dbReference type="EMBL" id="FUYL01000009">
    <property type="protein sequence ID" value="SKB68867.1"/>
    <property type="molecule type" value="Genomic_DNA"/>
</dbReference>
<accession>A0A1T5DBA9</accession>
<evidence type="ECO:0000256" key="1">
    <source>
        <dbReference type="SAM" id="SignalP"/>
    </source>
</evidence>
<feature type="chain" id="PRO_5013386951" description="Curlin associated repeat-containing protein" evidence="1">
    <location>
        <begin position="20"/>
        <end position="337"/>
    </location>
</feature>
<evidence type="ECO:0008006" key="4">
    <source>
        <dbReference type="Google" id="ProtNLM"/>
    </source>
</evidence>
<gene>
    <name evidence="2" type="ORF">SAMN05660866_02779</name>
</gene>
<evidence type="ECO:0000313" key="2">
    <source>
        <dbReference type="EMBL" id="SKB68867.1"/>
    </source>
</evidence>
<keyword evidence="1" id="KW-0732">Signal</keyword>
<dbReference type="STRING" id="561365.SAMN05660866_02779"/>
<dbReference type="AlphaFoldDB" id="A0A1T5DBA9"/>
<feature type="signal peptide" evidence="1">
    <location>
        <begin position="1"/>
        <end position="19"/>
    </location>
</feature>
<protein>
    <recommendedName>
        <fullName evidence="4">Curlin associated repeat-containing protein</fullName>
    </recommendedName>
</protein>
<organism evidence="2 3">
    <name type="scientific">Maribacter arcticus</name>
    <dbReference type="NCBI Taxonomy" id="561365"/>
    <lineage>
        <taxon>Bacteria</taxon>
        <taxon>Pseudomonadati</taxon>
        <taxon>Bacteroidota</taxon>
        <taxon>Flavobacteriia</taxon>
        <taxon>Flavobacteriales</taxon>
        <taxon>Flavobacteriaceae</taxon>
        <taxon>Maribacter</taxon>
    </lineage>
</organism>
<dbReference type="OrthoDB" id="1396884at2"/>
<keyword evidence="3" id="KW-1185">Reference proteome</keyword>
<reference evidence="3" key="1">
    <citation type="submission" date="2017-02" db="EMBL/GenBank/DDBJ databases">
        <authorList>
            <person name="Varghese N."/>
            <person name="Submissions S."/>
        </authorList>
    </citation>
    <scope>NUCLEOTIDE SEQUENCE [LARGE SCALE GENOMIC DNA]</scope>
    <source>
        <strain evidence="3">DSM 23546</strain>
    </source>
</reference>
<dbReference type="RefSeq" id="WP_079513220.1">
    <property type="nucleotide sequence ID" value="NZ_FUYL01000009.1"/>
</dbReference>
<sequence length="337" mass="36432">MKKLFPYLLFIVLTNSAFSQIESGLLFGLTKGTASEINAITGMEEGQILYNSDTKALLVYNGSTWVNTENSNWSLNGNATSNGTFLGTTNDVFMDLRSNNTSILQLGRRQTLGLTQNYVDYNDNNQYVIHVKGSNGTSALQFQADAASFYKPMFFTTAEGNFGLKGSAAGTDFFEIGSSGTNNNGSLSFTIGDDGNEPIIFNKYNYNTGTNVEMMRLQGTGLNNFVRAGINVNKNTPNSTLQVNGSISNSIIITTGNLSLTEVHHTIILGDYRHNITLPLAGSCVGRVYVIKNPFGGRGNLNGNISSFIDIGGGNSTTISERSVIYVQSDGTDWQQL</sequence>
<name>A0A1T5DBA9_9FLAO</name>
<dbReference type="Proteomes" id="UP000190339">
    <property type="component" value="Unassembled WGS sequence"/>
</dbReference>
<evidence type="ECO:0000313" key="3">
    <source>
        <dbReference type="Proteomes" id="UP000190339"/>
    </source>
</evidence>